<dbReference type="SUPFAM" id="SSF69618">
    <property type="entry name" value="HemD-like"/>
    <property type="match status" value="1"/>
</dbReference>
<evidence type="ECO:0000259" key="11">
    <source>
        <dbReference type="Pfam" id="PF03900"/>
    </source>
</evidence>
<dbReference type="InterPro" id="IPR022418">
    <property type="entry name" value="Porphobilinogen_deaminase_C"/>
</dbReference>
<evidence type="ECO:0000313" key="12">
    <source>
        <dbReference type="EMBL" id="MCY1719805.1"/>
    </source>
</evidence>
<evidence type="ECO:0000256" key="5">
    <source>
        <dbReference type="ARBA" id="ARBA00022679"/>
    </source>
</evidence>
<feature type="domain" description="Tetrapyrrole biosynthesis uroporphyrinogen III synthase" evidence="10">
    <location>
        <begin position="335"/>
        <end position="559"/>
    </location>
</feature>
<sequence length="572" mass="62622">MKNTIRIGTRGSKLALYQAYRVKESLEQKFPEKVFEIVIVKTKGDKILDVPLSKIGDKGLFTKELEVAMFNDEIDMAVHSLKDLPTVFPVGTKLGAVLERGTVNDALVSKNHLKISEFTAEHTVATSSLRRKAQLLKRYPNLNIVEIRGNVNTRIRKMEEGYCDAMIMAAAGLQRLEMDAYITEIIDPEVMIPACGQGAMAIEIKDNDPEIEKLVGAINHEETMITSSAERAFLNTLEGGCQIPVGSTCKIIGDQVKITGFVSSIDGSNFLKESASGPVGNARQIAIDLAKKLFAAGGKEILDSIRTENFPAQKVELPLQDKIIISTRPADANDDLPQLLKNAGSKVVSLPMIQIEPASLTSVEIDKLKNLDQFNWVIFTSKNGVASFFKQLIEINGNTTLPASLKIVVIGEKTAAELDYYGYAPHLAGEKNTSLNLINDLIDKYNPQGQNFLLVLGNLADNSIENRLSQTNVVSRINVYNTVKPAKADQKILDLVANDNYDLIIFTSPSTFNNFCYFYGTANISRLKIASIGTTTTSAIKATGVSPLITANKSNAGGLYTSIINYYQSEQK</sequence>
<proteinExistence type="inferred from homology"/>
<evidence type="ECO:0000256" key="2">
    <source>
        <dbReference type="ARBA" id="ARBA00004735"/>
    </source>
</evidence>
<dbReference type="Pfam" id="PF01379">
    <property type="entry name" value="Porphobil_deam"/>
    <property type="match status" value="1"/>
</dbReference>
<comment type="cofactor">
    <cofactor evidence="8">
        <name>dipyrromethane</name>
        <dbReference type="ChEBI" id="CHEBI:60342"/>
    </cofactor>
    <text evidence="8">Binds 1 dipyrromethane group covalently.</text>
</comment>
<name>A0A9X3J6M4_9BACT</name>
<dbReference type="PRINTS" id="PR00151">
    <property type="entry name" value="PORPHBDMNASE"/>
</dbReference>
<dbReference type="FunFam" id="3.40.190.10:FF:000005">
    <property type="entry name" value="Porphobilinogen deaminase"/>
    <property type="match status" value="1"/>
</dbReference>
<dbReference type="Gene3D" id="3.40.50.10090">
    <property type="match status" value="2"/>
</dbReference>
<dbReference type="Proteomes" id="UP001145087">
    <property type="component" value="Unassembled WGS sequence"/>
</dbReference>
<comment type="function">
    <text evidence="1 8">Tetrapolymerization of the monopyrrole PBG into the hydroxymethylbilane pre-uroporphyrinogen in several discrete steps.</text>
</comment>
<comment type="similarity">
    <text evidence="3 8">Belongs to the HMBS family.</text>
</comment>
<comment type="miscellaneous">
    <text evidence="8">The porphobilinogen subunits are added to the dipyrromethane group.</text>
</comment>
<comment type="catalytic activity">
    <reaction evidence="7 8">
        <text>4 porphobilinogen + H2O = hydroxymethylbilane + 4 NH4(+)</text>
        <dbReference type="Rhea" id="RHEA:13185"/>
        <dbReference type="ChEBI" id="CHEBI:15377"/>
        <dbReference type="ChEBI" id="CHEBI:28938"/>
        <dbReference type="ChEBI" id="CHEBI:57845"/>
        <dbReference type="ChEBI" id="CHEBI:58126"/>
        <dbReference type="EC" id="2.5.1.61"/>
    </reaction>
</comment>
<evidence type="ECO:0000256" key="8">
    <source>
        <dbReference type="HAMAP-Rule" id="MF_00260"/>
    </source>
</evidence>
<comment type="subunit">
    <text evidence="4 8">Monomer.</text>
</comment>
<dbReference type="InterPro" id="IPR036108">
    <property type="entry name" value="4pyrrol_syn_uPrphyn_synt_sf"/>
</dbReference>
<gene>
    <name evidence="8 12" type="primary">hemC</name>
    <name evidence="12" type="ORF">OU798_05595</name>
</gene>
<accession>A0A9X3J6M4</accession>
<dbReference type="SUPFAM" id="SSF54782">
    <property type="entry name" value="Porphobilinogen deaminase (hydroxymethylbilane synthase), C-terminal domain"/>
    <property type="match status" value="1"/>
</dbReference>
<dbReference type="InterPro" id="IPR000860">
    <property type="entry name" value="HemC"/>
</dbReference>
<evidence type="ECO:0000256" key="3">
    <source>
        <dbReference type="ARBA" id="ARBA00005638"/>
    </source>
</evidence>
<protein>
    <recommendedName>
        <fullName evidence="8">Porphobilinogen deaminase</fullName>
        <shortName evidence="8">PBG</shortName>
        <ecNumber evidence="8">2.5.1.61</ecNumber>
    </recommendedName>
    <alternativeName>
        <fullName evidence="8">Hydroxymethylbilane synthase</fullName>
        <shortName evidence="8">HMBS</shortName>
    </alternativeName>
    <alternativeName>
        <fullName evidence="8">Pre-uroporphyrinogen synthase</fullName>
    </alternativeName>
</protein>
<reference evidence="12" key="1">
    <citation type="submission" date="2022-11" db="EMBL/GenBank/DDBJ databases">
        <title>Marilongibacter aestuarii gen. nov., sp. nov., isolated from tidal flat sediment.</title>
        <authorList>
            <person name="Jiayan W."/>
        </authorList>
    </citation>
    <scope>NUCLEOTIDE SEQUENCE</scope>
    <source>
        <strain evidence="12">Z1-6</strain>
    </source>
</reference>
<comment type="pathway">
    <text evidence="2">Porphyrin-containing compound metabolism; protoporphyrin-IX biosynthesis; coproporphyrinogen-III from 5-aminolevulinate: step 2/4.</text>
</comment>
<dbReference type="EMBL" id="JAPOHD010000010">
    <property type="protein sequence ID" value="MCY1719805.1"/>
    <property type="molecule type" value="Genomic_DNA"/>
</dbReference>
<dbReference type="CDD" id="cd06578">
    <property type="entry name" value="HemD"/>
    <property type="match status" value="1"/>
</dbReference>
<dbReference type="RefSeq" id="WP_343332139.1">
    <property type="nucleotide sequence ID" value="NZ_JAPOHD010000010.1"/>
</dbReference>
<dbReference type="PANTHER" id="PTHR11557">
    <property type="entry name" value="PORPHOBILINOGEN DEAMINASE"/>
    <property type="match status" value="1"/>
</dbReference>
<dbReference type="CDD" id="cd13646">
    <property type="entry name" value="PBP2_EcHMBS_like"/>
    <property type="match status" value="1"/>
</dbReference>
<comment type="caution">
    <text evidence="12">The sequence shown here is derived from an EMBL/GenBank/DDBJ whole genome shotgun (WGS) entry which is preliminary data.</text>
</comment>
<evidence type="ECO:0000313" key="13">
    <source>
        <dbReference type="Proteomes" id="UP001145087"/>
    </source>
</evidence>
<dbReference type="GO" id="GO:0005737">
    <property type="term" value="C:cytoplasm"/>
    <property type="evidence" value="ECO:0007669"/>
    <property type="project" value="UniProtKB-UniRule"/>
</dbReference>
<evidence type="ECO:0000256" key="6">
    <source>
        <dbReference type="ARBA" id="ARBA00023244"/>
    </source>
</evidence>
<evidence type="ECO:0000259" key="10">
    <source>
        <dbReference type="Pfam" id="PF02602"/>
    </source>
</evidence>
<dbReference type="Pfam" id="PF02602">
    <property type="entry name" value="HEM4"/>
    <property type="match status" value="1"/>
</dbReference>
<dbReference type="Gene3D" id="3.30.160.40">
    <property type="entry name" value="Porphobilinogen deaminase, C-terminal domain"/>
    <property type="match status" value="1"/>
</dbReference>
<dbReference type="InterPro" id="IPR003754">
    <property type="entry name" value="4pyrrol_synth_uPrphyn_synth"/>
</dbReference>
<dbReference type="InterPro" id="IPR022417">
    <property type="entry name" value="Porphobilin_deaminase_N"/>
</dbReference>
<feature type="domain" description="Porphobilinogen deaminase C-terminal" evidence="11">
    <location>
        <begin position="226"/>
        <end position="294"/>
    </location>
</feature>
<dbReference type="GO" id="GO:0004418">
    <property type="term" value="F:hydroxymethylbilane synthase activity"/>
    <property type="evidence" value="ECO:0007669"/>
    <property type="project" value="UniProtKB-UniRule"/>
</dbReference>
<dbReference type="HAMAP" id="MF_00260">
    <property type="entry name" value="Porphobil_deam"/>
    <property type="match status" value="1"/>
</dbReference>
<feature type="modified residue" description="S-(dipyrrolylmethanemethyl)cysteine" evidence="8">
    <location>
        <position position="241"/>
    </location>
</feature>
<dbReference type="InterPro" id="IPR036803">
    <property type="entry name" value="Porphobilinogen_deaminase_C_sf"/>
</dbReference>
<evidence type="ECO:0000259" key="9">
    <source>
        <dbReference type="Pfam" id="PF01379"/>
    </source>
</evidence>
<feature type="domain" description="Porphobilinogen deaminase N-terminal" evidence="9">
    <location>
        <begin position="5"/>
        <end position="212"/>
    </location>
</feature>
<dbReference type="Gene3D" id="3.40.190.10">
    <property type="entry name" value="Periplasmic binding protein-like II"/>
    <property type="match status" value="2"/>
</dbReference>
<keyword evidence="6 8" id="KW-0627">Porphyrin biosynthesis</keyword>
<keyword evidence="5 8" id="KW-0808">Transferase</keyword>
<dbReference type="FunFam" id="3.40.190.10:FF:000004">
    <property type="entry name" value="Porphobilinogen deaminase"/>
    <property type="match status" value="1"/>
</dbReference>
<evidence type="ECO:0000256" key="4">
    <source>
        <dbReference type="ARBA" id="ARBA00011245"/>
    </source>
</evidence>
<dbReference type="EC" id="2.5.1.61" evidence="8"/>
<dbReference type="GO" id="GO:0004852">
    <property type="term" value="F:uroporphyrinogen-III synthase activity"/>
    <property type="evidence" value="ECO:0007669"/>
    <property type="project" value="InterPro"/>
</dbReference>
<dbReference type="InterPro" id="IPR022419">
    <property type="entry name" value="Porphobilin_deaminase_cofac_BS"/>
</dbReference>
<dbReference type="PROSITE" id="PS00533">
    <property type="entry name" value="PORPHOBILINOGEN_DEAM"/>
    <property type="match status" value="1"/>
</dbReference>
<dbReference type="Pfam" id="PF03900">
    <property type="entry name" value="Porphobil_deamC"/>
    <property type="match status" value="1"/>
</dbReference>
<evidence type="ECO:0000256" key="1">
    <source>
        <dbReference type="ARBA" id="ARBA00002869"/>
    </source>
</evidence>
<dbReference type="GO" id="GO:0006782">
    <property type="term" value="P:protoporphyrinogen IX biosynthetic process"/>
    <property type="evidence" value="ECO:0007669"/>
    <property type="project" value="UniProtKB-UniRule"/>
</dbReference>
<dbReference type="SUPFAM" id="SSF53850">
    <property type="entry name" value="Periplasmic binding protein-like II"/>
    <property type="match status" value="1"/>
</dbReference>
<dbReference type="PANTHER" id="PTHR11557:SF0">
    <property type="entry name" value="PORPHOBILINOGEN DEAMINASE"/>
    <property type="match status" value="1"/>
</dbReference>
<keyword evidence="13" id="KW-1185">Reference proteome</keyword>
<dbReference type="AlphaFoldDB" id="A0A9X3J6M4"/>
<evidence type="ECO:0000256" key="7">
    <source>
        <dbReference type="ARBA" id="ARBA00048169"/>
    </source>
</evidence>
<dbReference type="NCBIfam" id="TIGR00212">
    <property type="entry name" value="hemC"/>
    <property type="match status" value="1"/>
</dbReference>
<organism evidence="12 13">
    <name type="scientific">Draconibacterium aestuarii</name>
    <dbReference type="NCBI Taxonomy" id="2998507"/>
    <lineage>
        <taxon>Bacteria</taxon>
        <taxon>Pseudomonadati</taxon>
        <taxon>Bacteroidota</taxon>
        <taxon>Bacteroidia</taxon>
        <taxon>Marinilabiliales</taxon>
        <taxon>Prolixibacteraceae</taxon>
        <taxon>Draconibacterium</taxon>
    </lineage>
</organism>